<dbReference type="EMBL" id="JAKLMC020000001">
    <property type="protein sequence ID" value="KAK5958574.1"/>
    <property type="molecule type" value="Genomic_DNA"/>
</dbReference>
<keyword evidence="4" id="KW-1185">Reference proteome</keyword>
<name>A0AAN8ELJ6_9EURO</name>
<feature type="chain" id="PRO_5042869620" evidence="2">
    <location>
        <begin position="21"/>
        <end position="617"/>
    </location>
</feature>
<proteinExistence type="predicted"/>
<keyword evidence="2" id="KW-0732">Signal</keyword>
<sequence length="617" mass="62961">MVPSLTQWLSIACLLQTAFSYVDFGTITQPVAFEPTFTVPRPHQLPDDVWMRYAPFQSHIRAVAPSVRQLGNGSFATSWSMHFHFEPTRTIAHSGLRRRGVLAPRGVLPPIPTCRQCDLSGNPLPGSNSTDAGSPTCTVTDYEGVFRSGDFRPTQGVPDYCFNAGYTGPLIPNAQPTDAGLPCCPRCFPPGVNTTGIITSGVLSTTPGPGGVISGAPLPGGSRPIVTITDTATGIITSTRTTLSIETITPTGAAGSPVVSTAFNTIIGCGTARGCGTVVGSGTVYLAPFGFPAVTSSGTVSGCAPTVIGCGTMLATTGTFTGTAEITACGEGTGSATMIGSGTVWPAGFMDMISFMSSGTVTGSGRVRGCGYLTGTGTFTVTEPYSTTSTPGVTPTVNVYVSYCPPEGGLNPMMRLAGNFSGEGMSPALIEAERNSVYNGSAAYPGLSDKYVADALSAGARNYTSGNFTGNGTTDAICHVCPEDAGICCPPYTDCGSDGHCPWTALVNCGYARFGVNLVDVKNSSVSMGMGALPEGNSLWLSGLRAPGVPGSKKKGGSGSAGGVGGEEGADEEAGLTSAQKLRRRLAGQGGGSGKVHGHEHNHVLAHRVGVAHAHGH</sequence>
<feature type="compositionally biased region" description="Gly residues" evidence="1">
    <location>
        <begin position="557"/>
        <end position="567"/>
    </location>
</feature>
<evidence type="ECO:0000313" key="3">
    <source>
        <dbReference type="EMBL" id="KAK5958574.1"/>
    </source>
</evidence>
<evidence type="ECO:0000313" key="4">
    <source>
        <dbReference type="Proteomes" id="UP001316803"/>
    </source>
</evidence>
<protein>
    <submittedName>
        <fullName evidence="3">Uncharacterized protein</fullName>
    </submittedName>
</protein>
<evidence type="ECO:0000256" key="2">
    <source>
        <dbReference type="SAM" id="SignalP"/>
    </source>
</evidence>
<organism evidence="3 4">
    <name type="scientific">Knufia fluminis</name>
    <dbReference type="NCBI Taxonomy" id="191047"/>
    <lineage>
        <taxon>Eukaryota</taxon>
        <taxon>Fungi</taxon>
        <taxon>Dikarya</taxon>
        <taxon>Ascomycota</taxon>
        <taxon>Pezizomycotina</taxon>
        <taxon>Eurotiomycetes</taxon>
        <taxon>Chaetothyriomycetidae</taxon>
        <taxon>Chaetothyriales</taxon>
        <taxon>Trichomeriaceae</taxon>
        <taxon>Knufia</taxon>
    </lineage>
</organism>
<feature type="signal peptide" evidence="2">
    <location>
        <begin position="1"/>
        <end position="20"/>
    </location>
</feature>
<gene>
    <name evidence="3" type="ORF">OHC33_000417</name>
</gene>
<dbReference type="AlphaFoldDB" id="A0AAN8ELJ6"/>
<evidence type="ECO:0000256" key="1">
    <source>
        <dbReference type="SAM" id="MobiDB-lite"/>
    </source>
</evidence>
<dbReference type="Proteomes" id="UP001316803">
    <property type="component" value="Unassembled WGS sequence"/>
</dbReference>
<feature type="region of interest" description="Disordered" evidence="1">
    <location>
        <begin position="549"/>
        <end position="577"/>
    </location>
</feature>
<comment type="caution">
    <text evidence="3">The sequence shown here is derived from an EMBL/GenBank/DDBJ whole genome shotgun (WGS) entry which is preliminary data.</text>
</comment>
<reference evidence="3 4" key="1">
    <citation type="submission" date="2022-12" db="EMBL/GenBank/DDBJ databases">
        <title>Genomic features and morphological characterization of a novel Knufia sp. strain isolated from spacecraft assembly facility.</title>
        <authorList>
            <person name="Teixeira M."/>
            <person name="Chander A.M."/>
            <person name="Stajich J.E."/>
            <person name="Venkateswaran K."/>
        </authorList>
    </citation>
    <scope>NUCLEOTIDE SEQUENCE [LARGE SCALE GENOMIC DNA]</scope>
    <source>
        <strain evidence="3 4">FJI-L2-BK-P2</strain>
    </source>
</reference>
<accession>A0AAN8ELJ6</accession>